<dbReference type="Proteomes" id="UP000095401">
    <property type="component" value="Chromosome"/>
</dbReference>
<protein>
    <recommendedName>
        <fullName evidence="3">Nitrate ABC transporter substrate-binding protein</fullName>
    </recommendedName>
</protein>
<name>A0A1D8INK1_9GAMM</name>
<dbReference type="Gene3D" id="3.40.190.10">
    <property type="entry name" value="Periplasmic binding protein-like II"/>
    <property type="match status" value="2"/>
</dbReference>
<dbReference type="EMBL" id="CP017415">
    <property type="protein sequence ID" value="AOU98039.1"/>
    <property type="molecule type" value="Genomic_DNA"/>
</dbReference>
<evidence type="ECO:0008006" key="3">
    <source>
        <dbReference type="Google" id="ProtNLM"/>
    </source>
</evidence>
<dbReference type="PANTHER" id="PTHR30024:SF2">
    <property type="entry name" value="ABC TRANSPORTER SUBSTRATE-BINDING PROTEIN"/>
    <property type="match status" value="1"/>
</dbReference>
<sequence length="343" mass="37697">MQNRRKGKHSRVTKLGSALIAGVVALGLSSISGAETIRFAQQYGVGYLPLMVMRHNHLIQKYAAEAGIHDVKITWATFGGGSAMNAALLSGNLDFASGGVGPLLKMWDKTKGIYDVHGVAALNSLPNLLNTTNPNVHNITDFTNKDRIALPAVKVSIQAITLQMAAAKQWGDKHYNKLDNLTVSMKHPDAMATLLSGGGQIDAHFTSPPYSIEELANPKVHTVLSSYQVLGGKSTFNTLWASAKYHKEHPKMFNAVFKALQAADKFIKDNPEEAAQIYIDEAHSKLPKKLILGIITNPENEFTTTPKNIMKYARFMYKTGSITHLPKSWKDVFFKNVWNEHGS</sequence>
<gene>
    <name evidence="1" type="ORF">BI364_08755</name>
</gene>
<reference evidence="2" key="1">
    <citation type="submission" date="2016-09" db="EMBL/GenBank/DDBJ databases">
        <title>Acidihalobacter prosperus F5.</title>
        <authorList>
            <person name="Khaleque H.N."/>
            <person name="Ramsay J.P."/>
            <person name="Kaksonen A.H."/>
            <person name="Boxall N.J."/>
            <person name="Watkin E.L.J."/>
        </authorList>
    </citation>
    <scope>NUCLEOTIDE SEQUENCE [LARGE SCALE GENOMIC DNA]</scope>
    <source>
        <strain evidence="2">F5</strain>
    </source>
</reference>
<accession>A0A1D8INK1</accession>
<dbReference type="PANTHER" id="PTHR30024">
    <property type="entry name" value="ALIPHATIC SULFONATES-BINDING PROTEIN-RELATED"/>
    <property type="match status" value="1"/>
</dbReference>
<dbReference type="RefSeq" id="WP_070078415.1">
    <property type="nucleotide sequence ID" value="NZ_CP017415.1"/>
</dbReference>
<evidence type="ECO:0000313" key="2">
    <source>
        <dbReference type="Proteomes" id="UP000095401"/>
    </source>
</evidence>
<proteinExistence type="predicted"/>
<dbReference type="SUPFAM" id="SSF53850">
    <property type="entry name" value="Periplasmic binding protein-like II"/>
    <property type="match status" value="1"/>
</dbReference>
<keyword evidence="2" id="KW-1185">Reference proteome</keyword>
<dbReference type="AlphaFoldDB" id="A0A1D8INK1"/>
<organism evidence="1 2">
    <name type="scientific">Acidihalobacter yilgarnensis</name>
    <dbReference type="NCBI Taxonomy" id="2819280"/>
    <lineage>
        <taxon>Bacteria</taxon>
        <taxon>Pseudomonadati</taxon>
        <taxon>Pseudomonadota</taxon>
        <taxon>Gammaproteobacteria</taxon>
        <taxon>Chromatiales</taxon>
        <taxon>Ectothiorhodospiraceae</taxon>
        <taxon>Acidihalobacter</taxon>
    </lineage>
</organism>
<dbReference type="KEGG" id="aprs:BI364_08755"/>
<evidence type="ECO:0000313" key="1">
    <source>
        <dbReference type="EMBL" id="AOU98039.1"/>
    </source>
</evidence>